<organism evidence="1 2">
    <name type="scientific">Entomophthora muscae</name>
    <dbReference type="NCBI Taxonomy" id="34485"/>
    <lineage>
        <taxon>Eukaryota</taxon>
        <taxon>Fungi</taxon>
        <taxon>Fungi incertae sedis</taxon>
        <taxon>Zoopagomycota</taxon>
        <taxon>Entomophthoromycotina</taxon>
        <taxon>Entomophthoromycetes</taxon>
        <taxon>Entomophthorales</taxon>
        <taxon>Entomophthoraceae</taxon>
        <taxon>Entomophthora</taxon>
    </lineage>
</organism>
<feature type="non-terminal residue" evidence="1">
    <location>
        <position position="1"/>
    </location>
</feature>
<gene>
    <name evidence="1" type="ORF">DSO57_1038977</name>
</gene>
<comment type="caution">
    <text evidence="1">The sequence shown here is derived from an EMBL/GenBank/DDBJ whole genome shotgun (WGS) entry which is preliminary data.</text>
</comment>
<name>A0ACC2S0G3_9FUNG</name>
<sequence length="110" mass="12044">LPFGAGHDKKNTVSPANENAKPKNDPKITGATSNGELKKIPQEHGLPEDEKSFGSKREFKFPFPSPANEELLMKDATGGFQTLVDDTTRPEGVCKSFPIADRHTYTLGHH</sequence>
<reference evidence="1" key="1">
    <citation type="submission" date="2022-04" db="EMBL/GenBank/DDBJ databases">
        <title>Genome of the entomopathogenic fungus Entomophthora muscae.</title>
        <authorList>
            <person name="Elya C."/>
            <person name="Lovett B.R."/>
            <person name="Lee E."/>
            <person name="Macias A.M."/>
            <person name="Hajek A.E."/>
            <person name="De Bivort B.L."/>
            <person name="Kasson M.T."/>
            <person name="De Fine Licht H.H."/>
            <person name="Stajich J.E."/>
        </authorList>
    </citation>
    <scope>NUCLEOTIDE SEQUENCE</scope>
    <source>
        <strain evidence="1">Berkeley</strain>
    </source>
</reference>
<accession>A0ACC2S0G3</accession>
<evidence type="ECO:0000313" key="1">
    <source>
        <dbReference type="EMBL" id="KAJ9055854.1"/>
    </source>
</evidence>
<dbReference type="Proteomes" id="UP001165960">
    <property type="component" value="Unassembled WGS sequence"/>
</dbReference>
<protein>
    <submittedName>
        <fullName evidence="1">Uncharacterized protein</fullName>
    </submittedName>
</protein>
<proteinExistence type="predicted"/>
<dbReference type="EMBL" id="QTSX02006242">
    <property type="protein sequence ID" value="KAJ9055854.1"/>
    <property type="molecule type" value="Genomic_DNA"/>
</dbReference>
<keyword evidence="2" id="KW-1185">Reference proteome</keyword>
<evidence type="ECO:0000313" key="2">
    <source>
        <dbReference type="Proteomes" id="UP001165960"/>
    </source>
</evidence>